<evidence type="ECO:0000313" key="3">
    <source>
        <dbReference type="Proteomes" id="UP000184287"/>
    </source>
</evidence>
<proteinExistence type="predicted"/>
<keyword evidence="3" id="KW-1185">Reference proteome</keyword>
<protein>
    <recommendedName>
        <fullName evidence="1">DUF3298 domain-containing protein</fullName>
    </recommendedName>
</protein>
<dbReference type="InterPro" id="IPR037126">
    <property type="entry name" value="PdaC/RsiV-like_sf"/>
</dbReference>
<reference evidence="3" key="1">
    <citation type="submission" date="2016-11" db="EMBL/GenBank/DDBJ databases">
        <authorList>
            <person name="Varghese N."/>
            <person name="Submissions S."/>
        </authorList>
    </citation>
    <scope>NUCLEOTIDE SEQUENCE [LARGE SCALE GENOMIC DNA]</scope>
    <source>
        <strain evidence="3">DSM 16990</strain>
    </source>
</reference>
<dbReference type="InterPro" id="IPR021729">
    <property type="entry name" value="DUF3298"/>
</dbReference>
<dbReference type="EMBL" id="FQUQ01000002">
    <property type="protein sequence ID" value="SHF45880.1"/>
    <property type="molecule type" value="Genomic_DNA"/>
</dbReference>
<gene>
    <name evidence="2" type="ORF">SAMN04488522_1021353</name>
</gene>
<feature type="domain" description="DUF3298" evidence="1">
    <location>
        <begin position="178"/>
        <end position="256"/>
    </location>
</feature>
<dbReference type="Pfam" id="PF11738">
    <property type="entry name" value="DUF3298"/>
    <property type="match status" value="1"/>
</dbReference>
<dbReference type="RefSeq" id="WP_073231848.1">
    <property type="nucleotide sequence ID" value="NZ_FQUQ01000002.1"/>
</dbReference>
<sequence length="272" mass="30041">MKRLGVLLISLSVIACQSEKKTTGQTDSTNAGTTSSSLTYKYDSLQVFSKTTTAIDKGKADTAYAKIVYPIFSNEQLNQLVEKKAIDAAGDVDSEKPKTYKEMAASFVEGFDSVNGEPDMGQPGAWFLDDQTKVLVSQPDYLCLEHSNVSYAGGAHPNSAMVFWNFDPKTLKEITLESLIKEGGLPELNAIAEKIFRKNEKLSPTASLKDSYFFEKDTFSLNRNFTITKEGLKFLYNPYEIKAYAYGSTELLIPFSELKALAKPNTLLSPTP</sequence>
<dbReference type="AlphaFoldDB" id="A0A1M5BTY3"/>
<dbReference type="PROSITE" id="PS51257">
    <property type="entry name" value="PROKAR_LIPOPROTEIN"/>
    <property type="match status" value="1"/>
</dbReference>
<dbReference type="Gene3D" id="3.30.565.40">
    <property type="entry name" value="Fervidobacterium nodosum Rt17-B1 like"/>
    <property type="match status" value="1"/>
</dbReference>
<name>A0A1M5BTY3_9SPHI</name>
<accession>A0A1M5BTY3</accession>
<dbReference type="Proteomes" id="UP000184287">
    <property type="component" value="Unassembled WGS sequence"/>
</dbReference>
<organism evidence="2 3">
    <name type="scientific">Pedobacter caeni</name>
    <dbReference type="NCBI Taxonomy" id="288992"/>
    <lineage>
        <taxon>Bacteria</taxon>
        <taxon>Pseudomonadati</taxon>
        <taxon>Bacteroidota</taxon>
        <taxon>Sphingobacteriia</taxon>
        <taxon>Sphingobacteriales</taxon>
        <taxon>Sphingobacteriaceae</taxon>
        <taxon>Pedobacter</taxon>
    </lineage>
</organism>
<evidence type="ECO:0000313" key="2">
    <source>
        <dbReference type="EMBL" id="SHF45880.1"/>
    </source>
</evidence>
<dbReference type="Gene3D" id="3.90.640.20">
    <property type="entry name" value="Heat-shock cognate protein, ATPase"/>
    <property type="match status" value="1"/>
</dbReference>
<evidence type="ECO:0000259" key="1">
    <source>
        <dbReference type="Pfam" id="PF11738"/>
    </source>
</evidence>
<dbReference type="OrthoDB" id="594879at2"/>
<dbReference type="STRING" id="288992.SAMN04488522_1021353"/>